<dbReference type="AlphaFoldDB" id="A0A6S5RN22"/>
<name>A0A6S5RN22_9GAMM</name>
<dbReference type="Proteomes" id="UP000515591">
    <property type="component" value="Chromosome"/>
</dbReference>
<protein>
    <submittedName>
        <fullName evidence="2">Metabolite traffic protein EboE</fullName>
    </submittedName>
    <submittedName>
        <fullName evidence="1">Xylose isomerase</fullName>
    </submittedName>
</protein>
<sequence>MNGAMGWTPAQLGYCGNVHPAHDLEALCASISGPFQAVRRQRGLAEQDSGLWISAHAASELQVPARRRAFLALLRRCGLRLTSLNGFPFGRFHGAAVKAEVYQPDWADPRRLAYSLQLAELLAEALPEDCNQGVISSVPLGYRAHWTPARQQHAENRLRQLTRGLAELRQRTGKHIRLCLEMEPDCVLERTEEALAFFTRWRDTDPNWRYLALCVDVCHQAVLFEEVGESLVQLHQAGIPVGKIQLSNALACQLPIQARARALALERLAGFAEGVYLHQVKGRRHDGGLSSWADLPQALADPALHACVELRVHFHVPLFTERFQWPELHGTQAALHAVFDTLAAHPGLHPVLEVETYSWNVLPEALRPASETALAQGIAAELAWVDDQLVSRFGPALRRRAVRHG</sequence>
<evidence type="ECO:0000313" key="1">
    <source>
        <dbReference type="EMBL" id="BBT16768.1"/>
    </source>
</evidence>
<reference evidence="1 4" key="1">
    <citation type="submission" date="2019-12" db="EMBL/GenBank/DDBJ databases">
        <title>complete genome sequences of Pseudomonas otitidis str. WP8-S17-CRE-03 isolated from wastewater treatment plant effluent.</title>
        <authorList>
            <person name="Sekizuka T."/>
            <person name="Itokawa K."/>
            <person name="Yatsu K."/>
            <person name="Inamine Y."/>
            <person name="Kuroda M."/>
        </authorList>
    </citation>
    <scope>NUCLEOTIDE SEQUENCE [LARGE SCALE GENOMIC DNA]</scope>
    <source>
        <strain evidence="1 4">WP8-S17-CRE-03</strain>
    </source>
</reference>
<proteinExistence type="predicted"/>
<dbReference type="Proteomes" id="UP000461288">
    <property type="component" value="Unassembled WGS sequence"/>
</dbReference>
<dbReference type="EMBL" id="WTFN01000024">
    <property type="protein sequence ID" value="MWK56719.1"/>
    <property type="molecule type" value="Genomic_DNA"/>
</dbReference>
<keyword evidence="1" id="KW-0413">Isomerase</keyword>
<dbReference type="InterPro" id="IPR036237">
    <property type="entry name" value="Xyl_isomerase-like_sf"/>
</dbReference>
<dbReference type="RefSeq" id="WP_160480910.1">
    <property type="nucleotide sequence ID" value="NZ_AP022213.1"/>
</dbReference>
<organism evidence="1 4">
    <name type="scientific">Metapseudomonas otitidis</name>
    <dbReference type="NCBI Taxonomy" id="319939"/>
    <lineage>
        <taxon>Bacteria</taxon>
        <taxon>Pseudomonadati</taxon>
        <taxon>Pseudomonadota</taxon>
        <taxon>Gammaproteobacteria</taxon>
        <taxon>Pseudomonadales</taxon>
        <taxon>Pseudomonadaceae</taxon>
        <taxon>Metapseudomonas</taxon>
    </lineage>
</organism>
<dbReference type="EMBL" id="AP022213">
    <property type="protein sequence ID" value="BBT16768.1"/>
    <property type="molecule type" value="Genomic_DNA"/>
</dbReference>
<dbReference type="Gene3D" id="3.20.20.150">
    <property type="entry name" value="Divalent-metal-dependent TIM barrel enzymes"/>
    <property type="match status" value="1"/>
</dbReference>
<evidence type="ECO:0000313" key="2">
    <source>
        <dbReference type="EMBL" id="MWK56719.1"/>
    </source>
</evidence>
<dbReference type="SUPFAM" id="SSF51658">
    <property type="entry name" value="Xylose isomerase-like"/>
    <property type="match status" value="1"/>
</dbReference>
<evidence type="ECO:0000313" key="4">
    <source>
        <dbReference type="Proteomes" id="UP000515591"/>
    </source>
</evidence>
<reference evidence="2 3" key="2">
    <citation type="submission" date="2019-12" db="EMBL/GenBank/DDBJ databases">
        <title>Draft genome sequence of Pseudomonas otitidis recovered from a chicken carcass.</title>
        <authorList>
            <person name="Vieira T.R."/>
            <person name="Oliviera E.F.C."/>
            <person name="Silva N.M.V."/>
            <person name="Sambrano G.E."/>
            <person name="Cibulski S.P."/>
            <person name="Cardoso M.R.I."/>
        </authorList>
    </citation>
    <scope>NUCLEOTIDE SEQUENCE [LARGE SCALE GENOMIC DNA]</scope>
    <source>
        <strain evidence="2 3">25_K</strain>
    </source>
</reference>
<gene>
    <name evidence="2" type="primary">eboE</name>
    <name evidence="2" type="ORF">GO594_12090</name>
    <name evidence="1" type="ORF">WP8S17C03_28170</name>
</gene>
<evidence type="ECO:0000313" key="3">
    <source>
        <dbReference type="Proteomes" id="UP000461288"/>
    </source>
</evidence>
<dbReference type="GO" id="GO:0016853">
    <property type="term" value="F:isomerase activity"/>
    <property type="evidence" value="ECO:0007669"/>
    <property type="project" value="UniProtKB-KW"/>
</dbReference>
<dbReference type="NCBIfam" id="NF035939">
    <property type="entry name" value="TIM_EboE"/>
    <property type="match status" value="1"/>
</dbReference>
<accession>A0A6S5RN22</accession>